<keyword evidence="6" id="KW-1185">Reference proteome</keyword>
<evidence type="ECO:0000259" key="4">
    <source>
        <dbReference type="PROSITE" id="PS51379"/>
    </source>
</evidence>
<dbReference type="EMBL" id="CP017634">
    <property type="protein sequence ID" value="ATW27272.1"/>
    <property type="molecule type" value="Genomic_DNA"/>
</dbReference>
<gene>
    <name evidence="5" type="ORF">DCMF_23195</name>
</gene>
<organism evidence="5 6">
    <name type="scientific">Formimonas warabiya</name>
    <dbReference type="NCBI Taxonomy" id="1761012"/>
    <lineage>
        <taxon>Bacteria</taxon>
        <taxon>Bacillati</taxon>
        <taxon>Bacillota</taxon>
        <taxon>Clostridia</taxon>
        <taxon>Eubacteriales</taxon>
        <taxon>Peptococcaceae</taxon>
        <taxon>Candidatus Formimonas</taxon>
    </lineage>
</organism>
<sequence>MAGEKVIAPYLIDVELCRRCMKCLNLGCPGIVRIDHKVVSNPGACHGCGLCAEVCPVHAITKVNDE</sequence>
<reference evidence="5 6" key="1">
    <citation type="submission" date="2016-10" db="EMBL/GenBank/DDBJ databases">
        <title>Complete Genome Sequence of Peptococcaceae strain DCMF.</title>
        <authorList>
            <person name="Edwards R.J."/>
            <person name="Holland S.I."/>
            <person name="Deshpande N.P."/>
            <person name="Wong Y.K."/>
            <person name="Ertan H."/>
            <person name="Manefield M."/>
            <person name="Russell T.L."/>
            <person name="Lee M.J."/>
        </authorList>
    </citation>
    <scope>NUCLEOTIDE SEQUENCE [LARGE SCALE GENOMIC DNA]</scope>
    <source>
        <strain evidence="5 6">DCMF</strain>
    </source>
</reference>
<accession>A0A3G1KXV2</accession>
<keyword evidence="2" id="KW-0408">Iron</keyword>
<dbReference type="Proteomes" id="UP000323521">
    <property type="component" value="Chromosome"/>
</dbReference>
<keyword evidence="3" id="KW-0411">Iron-sulfur</keyword>
<evidence type="ECO:0000256" key="3">
    <source>
        <dbReference type="ARBA" id="ARBA00023014"/>
    </source>
</evidence>
<dbReference type="OrthoDB" id="5421405at2"/>
<name>A0A3G1KXV2_FORW1</name>
<dbReference type="GO" id="GO:0051536">
    <property type="term" value="F:iron-sulfur cluster binding"/>
    <property type="evidence" value="ECO:0007669"/>
    <property type="project" value="UniProtKB-KW"/>
</dbReference>
<dbReference type="PROSITE" id="PS00198">
    <property type="entry name" value="4FE4S_FER_1"/>
    <property type="match status" value="1"/>
</dbReference>
<dbReference type="SUPFAM" id="SSF54862">
    <property type="entry name" value="4Fe-4S ferredoxins"/>
    <property type="match status" value="1"/>
</dbReference>
<dbReference type="Pfam" id="PF00037">
    <property type="entry name" value="Fer4"/>
    <property type="match status" value="1"/>
</dbReference>
<dbReference type="PROSITE" id="PS51379">
    <property type="entry name" value="4FE4S_FER_2"/>
    <property type="match status" value="1"/>
</dbReference>
<dbReference type="AlphaFoldDB" id="A0A3G1KXV2"/>
<dbReference type="InterPro" id="IPR017900">
    <property type="entry name" value="4Fe4S_Fe_S_CS"/>
</dbReference>
<proteinExistence type="predicted"/>
<protein>
    <recommendedName>
        <fullName evidence="4">4Fe-4S ferredoxin-type domain-containing protein</fullName>
    </recommendedName>
</protein>
<dbReference type="GO" id="GO:0046872">
    <property type="term" value="F:metal ion binding"/>
    <property type="evidence" value="ECO:0007669"/>
    <property type="project" value="UniProtKB-KW"/>
</dbReference>
<evidence type="ECO:0000313" key="5">
    <source>
        <dbReference type="EMBL" id="ATW27272.1"/>
    </source>
</evidence>
<evidence type="ECO:0000313" key="6">
    <source>
        <dbReference type="Proteomes" id="UP000323521"/>
    </source>
</evidence>
<evidence type="ECO:0000256" key="2">
    <source>
        <dbReference type="ARBA" id="ARBA00023004"/>
    </source>
</evidence>
<keyword evidence="1" id="KW-0479">Metal-binding</keyword>
<dbReference type="RefSeq" id="WP_148136621.1">
    <property type="nucleotide sequence ID" value="NZ_CP017634.1"/>
</dbReference>
<feature type="domain" description="4Fe-4S ferredoxin-type" evidence="4">
    <location>
        <begin position="36"/>
        <end position="65"/>
    </location>
</feature>
<dbReference type="InterPro" id="IPR017896">
    <property type="entry name" value="4Fe4S_Fe-S-bd"/>
</dbReference>
<evidence type="ECO:0000256" key="1">
    <source>
        <dbReference type="ARBA" id="ARBA00022723"/>
    </source>
</evidence>
<dbReference type="KEGG" id="fwa:DCMF_23195"/>
<dbReference type="Gene3D" id="3.30.70.20">
    <property type="match status" value="1"/>
</dbReference>